<dbReference type="InterPro" id="IPR005143">
    <property type="entry name" value="TF_LuxR_autoind-bd_dom"/>
</dbReference>
<gene>
    <name evidence="5" type="ORF">SG35_020140</name>
</gene>
<dbReference type="CDD" id="cd06170">
    <property type="entry name" value="LuxR_C_like"/>
    <property type="match status" value="1"/>
</dbReference>
<evidence type="ECO:0000313" key="5">
    <source>
        <dbReference type="EMBL" id="WDD97607.1"/>
    </source>
</evidence>
<keyword evidence="6" id="KW-1185">Reference proteome</keyword>
<dbReference type="Proteomes" id="UP000032568">
    <property type="component" value="Chromosome"/>
</dbReference>
<dbReference type="GO" id="GO:0003677">
    <property type="term" value="F:DNA binding"/>
    <property type="evidence" value="ECO:0007669"/>
    <property type="project" value="UniProtKB-KW"/>
</dbReference>
<keyword evidence="3" id="KW-0804">Transcription</keyword>
<dbReference type="RefSeq" id="WP_044835082.1">
    <property type="nucleotide sequence ID" value="NZ_CP059735.1"/>
</dbReference>
<dbReference type="InterPro" id="IPR016032">
    <property type="entry name" value="Sig_transdc_resp-reg_C-effctor"/>
</dbReference>
<evidence type="ECO:0000256" key="2">
    <source>
        <dbReference type="ARBA" id="ARBA00023125"/>
    </source>
</evidence>
<dbReference type="Pfam" id="PF00196">
    <property type="entry name" value="GerE"/>
    <property type="match status" value="1"/>
</dbReference>
<dbReference type="KEGG" id="tact:SG35_020140"/>
<evidence type="ECO:0000256" key="3">
    <source>
        <dbReference type="ARBA" id="ARBA00023163"/>
    </source>
</evidence>
<dbReference type="EMBL" id="CP059735">
    <property type="protein sequence ID" value="WDD97607.1"/>
    <property type="molecule type" value="Genomic_DNA"/>
</dbReference>
<keyword evidence="1" id="KW-0805">Transcription regulation</keyword>
<dbReference type="SUPFAM" id="SSF75516">
    <property type="entry name" value="Pheromone-binding domain of LuxR-like quorum-sensing transcription factors"/>
    <property type="match status" value="1"/>
</dbReference>
<organism evidence="5 6">
    <name type="scientific">Thalassomonas actiniarum</name>
    <dbReference type="NCBI Taxonomy" id="485447"/>
    <lineage>
        <taxon>Bacteria</taxon>
        <taxon>Pseudomonadati</taxon>
        <taxon>Pseudomonadota</taxon>
        <taxon>Gammaproteobacteria</taxon>
        <taxon>Alteromonadales</taxon>
        <taxon>Colwelliaceae</taxon>
        <taxon>Thalassomonas</taxon>
    </lineage>
</organism>
<name>A0AAE9YQB3_9GAMM</name>
<evidence type="ECO:0000259" key="4">
    <source>
        <dbReference type="PROSITE" id="PS50043"/>
    </source>
</evidence>
<sequence length="236" mass="26606">MKNVHSYPYREFGAGLTFEDVENLIFTRAEQAGFAGIFITGISCITDDIKLISNFPGEFISAYCSNKYFLHDPVLHYCSQHHSPITWHDSYKTASKCKEVRLLQQLSLSCGIENCLAIPAFTNKGTGVVSLYFSGDQAEFLSLCDSKYAELIGLSQLFFGELSRNYPEKLFMQFNLTTREKECLHFIIKGLSNLEISRLMRVSRDRVKELVSLILKKLEAANRTEAVMIAAKSGAL</sequence>
<dbReference type="Gene3D" id="3.30.450.80">
    <property type="entry name" value="Transcription factor LuxR-like, autoinducer-binding domain"/>
    <property type="match status" value="1"/>
</dbReference>
<dbReference type="PANTHER" id="PTHR44688">
    <property type="entry name" value="DNA-BINDING TRANSCRIPTIONAL ACTIVATOR DEVR_DOSR"/>
    <property type="match status" value="1"/>
</dbReference>
<evidence type="ECO:0000256" key="1">
    <source>
        <dbReference type="ARBA" id="ARBA00023015"/>
    </source>
</evidence>
<proteinExistence type="predicted"/>
<dbReference type="InterPro" id="IPR000792">
    <property type="entry name" value="Tscrpt_reg_LuxR_C"/>
</dbReference>
<feature type="domain" description="HTH luxR-type" evidence="4">
    <location>
        <begin position="169"/>
        <end position="234"/>
    </location>
</feature>
<dbReference type="AlphaFoldDB" id="A0AAE9YQB3"/>
<dbReference type="Gene3D" id="1.10.10.10">
    <property type="entry name" value="Winged helix-like DNA-binding domain superfamily/Winged helix DNA-binding domain"/>
    <property type="match status" value="1"/>
</dbReference>
<dbReference type="InterPro" id="IPR036693">
    <property type="entry name" value="TF_LuxR_autoind-bd_dom_sf"/>
</dbReference>
<reference evidence="5 6" key="1">
    <citation type="journal article" date="2015" name="Genome Announc.">
        <title>Draft Genome Sequences of Marine Isolates of Thalassomonas viridans and Thalassomonas actiniarum.</title>
        <authorList>
            <person name="Olonade I."/>
            <person name="van Zyl L.J."/>
            <person name="Trindade M."/>
        </authorList>
    </citation>
    <scope>NUCLEOTIDE SEQUENCE [LARGE SCALE GENOMIC DNA]</scope>
    <source>
        <strain evidence="5 6">A5K-106</strain>
    </source>
</reference>
<dbReference type="SMR" id="A0AAE9YQB3"/>
<evidence type="ECO:0000313" key="6">
    <source>
        <dbReference type="Proteomes" id="UP000032568"/>
    </source>
</evidence>
<dbReference type="InterPro" id="IPR036388">
    <property type="entry name" value="WH-like_DNA-bd_sf"/>
</dbReference>
<dbReference type="GO" id="GO:0006355">
    <property type="term" value="P:regulation of DNA-templated transcription"/>
    <property type="evidence" value="ECO:0007669"/>
    <property type="project" value="InterPro"/>
</dbReference>
<protein>
    <submittedName>
        <fullName evidence="5">LuxR family transcriptional regulator</fullName>
    </submittedName>
</protein>
<accession>A0AAE9YQB3</accession>
<keyword evidence="2" id="KW-0238">DNA-binding</keyword>
<dbReference type="PROSITE" id="PS50043">
    <property type="entry name" value="HTH_LUXR_2"/>
    <property type="match status" value="1"/>
</dbReference>
<dbReference type="PANTHER" id="PTHR44688:SF16">
    <property type="entry name" value="DNA-BINDING TRANSCRIPTIONAL ACTIVATOR DEVR_DOSR"/>
    <property type="match status" value="1"/>
</dbReference>
<dbReference type="SUPFAM" id="SSF46894">
    <property type="entry name" value="C-terminal effector domain of the bipartite response regulators"/>
    <property type="match status" value="1"/>
</dbReference>
<reference evidence="5 6" key="2">
    <citation type="journal article" date="2022" name="Mar. Drugs">
        <title>Bioassay-Guided Fractionation Leads to the Detection of Cholic Acid Generated by the Rare Thalassomonas sp.</title>
        <authorList>
            <person name="Pheiffer F."/>
            <person name="Schneider Y.K."/>
            <person name="Hansen E.H."/>
            <person name="Andersen J.H."/>
            <person name="Isaksson J."/>
            <person name="Busche T."/>
            <person name="R C."/>
            <person name="Kalinowski J."/>
            <person name="Zyl L.V."/>
            <person name="Trindade M."/>
        </authorList>
    </citation>
    <scope>NUCLEOTIDE SEQUENCE [LARGE SCALE GENOMIC DNA]</scope>
    <source>
        <strain evidence="5 6">A5K-106</strain>
    </source>
</reference>
<dbReference type="Pfam" id="PF03472">
    <property type="entry name" value="Autoind_bind"/>
    <property type="match status" value="1"/>
</dbReference>
<dbReference type="SMART" id="SM00421">
    <property type="entry name" value="HTH_LUXR"/>
    <property type="match status" value="1"/>
</dbReference>